<keyword evidence="2" id="KW-1185">Reference proteome</keyword>
<accession>A0A5N0TJL7</accession>
<dbReference type="EMBL" id="VYXP01000002">
    <property type="protein sequence ID" value="KAA9133519.1"/>
    <property type="molecule type" value="Genomic_DNA"/>
</dbReference>
<evidence type="ECO:0000313" key="2">
    <source>
        <dbReference type="Proteomes" id="UP000325372"/>
    </source>
</evidence>
<organism evidence="1 2">
    <name type="scientific">Marinihelvus fidelis</name>
    <dbReference type="NCBI Taxonomy" id="2613842"/>
    <lineage>
        <taxon>Bacteria</taxon>
        <taxon>Pseudomonadati</taxon>
        <taxon>Pseudomonadota</taxon>
        <taxon>Gammaproteobacteria</taxon>
        <taxon>Chromatiales</taxon>
        <taxon>Wenzhouxiangellaceae</taxon>
        <taxon>Marinihelvus</taxon>
    </lineage>
</organism>
<name>A0A5N0TJL7_9GAMM</name>
<proteinExistence type="predicted"/>
<gene>
    <name evidence="1" type="ORF">F3N42_04000</name>
</gene>
<dbReference type="AlphaFoldDB" id="A0A5N0TJL7"/>
<dbReference type="RefSeq" id="WP_150863080.1">
    <property type="nucleotide sequence ID" value="NZ_VYXP01000002.1"/>
</dbReference>
<dbReference type="Proteomes" id="UP000325372">
    <property type="component" value="Unassembled WGS sequence"/>
</dbReference>
<reference evidence="1 2" key="1">
    <citation type="submission" date="2019-09" db="EMBL/GenBank/DDBJ databases">
        <title>Wenzhouxiangella sp. Genome sequencing and assembly.</title>
        <authorList>
            <person name="Zhang R."/>
        </authorList>
    </citation>
    <scope>NUCLEOTIDE SEQUENCE [LARGE SCALE GENOMIC DNA]</scope>
    <source>
        <strain evidence="1 2">W260</strain>
    </source>
</reference>
<evidence type="ECO:0000313" key="1">
    <source>
        <dbReference type="EMBL" id="KAA9133519.1"/>
    </source>
</evidence>
<comment type="caution">
    <text evidence="1">The sequence shown here is derived from an EMBL/GenBank/DDBJ whole genome shotgun (WGS) entry which is preliminary data.</text>
</comment>
<dbReference type="PROSITE" id="PS51257">
    <property type="entry name" value="PROKAR_LIPOPROTEIN"/>
    <property type="match status" value="1"/>
</dbReference>
<sequence>MKRNPWWLAVLTSAVVTLSGCGSLGPKTVQQDQVDYGFSVAQSWKNQMLANLVKLRYVDMPVFVDVGQIVNGYSLETTVNGGLGFGNALGGGDTQALGATGRYTDRPTITYTPKTGTVFLRSLLEPIAPDALLSLVAVGYNAELLFTWGVESVNGVKNYSTNGARTVEPAFKEFTRRLTELQASGGIGFEIRAEKDTGRNLIFFFNDENESEFVRDEHRRARELLGLDEARHEYVVQYSPYRIGDDVLAIQTRSILQVLMGMSRFVEVPADKASRAVPGFQGVQLDQAPFHVNVGSSRPDEAYASVRYGGDWYWIDHDDLSSKRVFTLMMFLVTLTDHSGPDVAPVLTIPAQ</sequence>
<protein>
    <submittedName>
        <fullName evidence="1">Uncharacterized protein</fullName>
    </submittedName>
</protein>